<evidence type="ECO:0000256" key="1">
    <source>
        <dbReference type="ARBA" id="ARBA00004442"/>
    </source>
</evidence>
<name>Q3SF68_THIDA</name>
<keyword evidence="3 5" id="KW-0472">Membrane</keyword>
<dbReference type="GO" id="GO:0005509">
    <property type="term" value="F:calcium ion binding"/>
    <property type="evidence" value="ECO:0007669"/>
    <property type="project" value="InterPro"/>
</dbReference>
<accession>Q3SF68</accession>
<dbReference type="EMBL" id="CP000116">
    <property type="protein sequence ID" value="AAZ98748.1"/>
    <property type="molecule type" value="Genomic_DNA"/>
</dbReference>
<keyword evidence="4" id="KW-0998">Cell outer membrane</keyword>
<keyword evidence="10" id="KW-1185">Reference proteome</keyword>
<feature type="compositionally biased region" description="Acidic residues" evidence="6">
    <location>
        <begin position="72"/>
        <end position="81"/>
    </location>
</feature>
<dbReference type="Pfam" id="PF02412">
    <property type="entry name" value="TSP_3"/>
    <property type="match status" value="1"/>
</dbReference>
<dbReference type="Gene3D" id="3.30.1330.60">
    <property type="entry name" value="OmpA-like domain"/>
    <property type="match status" value="1"/>
</dbReference>
<dbReference type="InterPro" id="IPR006665">
    <property type="entry name" value="OmpA-like"/>
</dbReference>
<evidence type="ECO:0000256" key="7">
    <source>
        <dbReference type="SAM" id="SignalP"/>
    </source>
</evidence>
<reference evidence="9 10" key="1">
    <citation type="journal article" date="2006" name="J. Bacteriol.">
        <title>The genome sequence of the obligately chemolithoautotrophic, facultatively anaerobic bacterium Thiobacillus denitrificans.</title>
        <authorList>
            <person name="Beller H.R."/>
            <person name="Chain P.S."/>
            <person name="Letain T.E."/>
            <person name="Chakicherla A."/>
            <person name="Larimer F.W."/>
            <person name="Richardson P.M."/>
            <person name="Coleman M.A."/>
            <person name="Wood A.P."/>
            <person name="Kelly D.P."/>
        </authorList>
    </citation>
    <scope>NUCLEOTIDE SEQUENCE [LARGE SCALE GENOMIC DNA]</scope>
    <source>
        <strain evidence="9 10">ATCC 25259</strain>
    </source>
</reference>
<gene>
    <name evidence="9" type="ordered locus">Tbd_2795</name>
</gene>
<feature type="region of interest" description="Disordered" evidence="6">
    <location>
        <begin position="24"/>
        <end position="49"/>
    </location>
</feature>
<dbReference type="SUPFAM" id="SSF103647">
    <property type="entry name" value="TSP type-3 repeat"/>
    <property type="match status" value="1"/>
</dbReference>
<organism evidence="9 10">
    <name type="scientific">Thiobacillus denitrificans (strain ATCC 25259 / T1)</name>
    <dbReference type="NCBI Taxonomy" id="292415"/>
    <lineage>
        <taxon>Bacteria</taxon>
        <taxon>Pseudomonadati</taxon>
        <taxon>Pseudomonadota</taxon>
        <taxon>Betaproteobacteria</taxon>
        <taxon>Nitrosomonadales</taxon>
        <taxon>Thiobacillaceae</taxon>
        <taxon>Thiobacillus</taxon>
    </lineage>
</organism>
<evidence type="ECO:0000313" key="10">
    <source>
        <dbReference type="Proteomes" id="UP000008291"/>
    </source>
</evidence>
<sequence>MRVNRFLLKTGVAAILSASAMSGHAAEGTPSGATFYDPSNPASPTGKTTGYELFRTIGCPGRQLLDRPCDVPPEDSDGDGVTDDKDKCPNTPAGRKVGPDGCELDRDGDGVVDDDDKCPDTPANTPDGCPPVAEAAPAEPAALAPAAEPAPAPRSIVLEDVNFAYDKATLRPEAREKLDQAVETLKGWGEGTVEVGGHTDSKGSEAYNMELSRRRAEAVREYLIGKGIPAEQLVTKAYGESQPIADNGNDIGRFKNRRVELKPQQQ</sequence>
<dbReference type="PANTHER" id="PTHR30329:SF21">
    <property type="entry name" value="LIPOPROTEIN YIAD-RELATED"/>
    <property type="match status" value="1"/>
</dbReference>
<dbReference type="InterPro" id="IPR006664">
    <property type="entry name" value="OMP_bac"/>
</dbReference>
<dbReference type="PRINTS" id="PR01021">
    <property type="entry name" value="OMPADOMAIN"/>
</dbReference>
<evidence type="ECO:0000256" key="5">
    <source>
        <dbReference type="PROSITE-ProRule" id="PRU00473"/>
    </source>
</evidence>
<protein>
    <submittedName>
        <fullName evidence="9">Outer membrane protein</fullName>
    </submittedName>
</protein>
<proteinExistence type="predicted"/>
<dbReference type="GO" id="GO:0009279">
    <property type="term" value="C:cell outer membrane"/>
    <property type="evidence" value="ECO:0007669"/>
    <property type="project" value="UniProtKB-SubCell"/>
</dbReference>
<comment type="subcellular location">
    <subcellularLocation>
        <location evidence="1">Cell outer membrane</location>
    </subcellularLocation>
</comment>
<dbReference type="PANTHER" id="PTHR30329">
    <property type="entry name" value="STATOR ELEMENT OF FLAGELLAR MOTOR COMPLEX"/>
    <property type="match status" value="1"/>
</dbReference>
<dbReference type="Proteomes" id="UP000008291">
    <property type="component" value="Chromosome"/>
</dbReference>
<dbReference type="eggNOG" id="COG2885">
    <property type="taxonomic scope" value="Bacteria"/>
</dbReference>
<dbReference type="GO" id="GO:0007155">
    <property type="term" value="P:cell adhesion"/>
    <property type="evidence" value="ECO:0007669"/>
    <property type="project" value="InterPro"/>
</dbReference>
<dbReference type="Pfam" id="PF00691">
    <property type="entry name" value="OmpA"/>
    <property type="match status" value="1"/>
</dbReference>
<feature type="compositionally biased region" description="Low complexity" evidence="6">
    <location>
        <begin position="130"/>
        <end position="147"/>
    </location>
</feature>
<dbReference type="AlphaFoldDB" id="Q3SF68"/>
<keyword evidence="2 7" id="KW-0732">Signal</keyword>
<dbReference type="STRING" id="292415.Tbd_2795"/>
<evidence type="ECO:0000256" key="6">
    <source>
        <dbReference type="SAM" id="MobiDB-lite"/>
    </source>
</evidence>
<evidence type="ECO:0000256" key="2">
    <source>
        <dbReference type="ARBA" id="ARBA00022729"/>
    </source>
</evidence>
<dbReference type="InterPro" id="IPR050330">
    <property type="entry name" value="Bact_OuterMem_StrucFunc"/>
</dbReference>
<feature type="domain" description="OmpA-like" evidence="8">
    <location>
        <begin position="150"/>
        <end position="266"/>
    </location>
</feature>
<feature type="chain" id="PRO_5004228730" evidence="7">
    <location>
        <begin position="26"/>
        <end position="266"/>
    </location>
</feature>
<dbReference type="CDD" id="cd07185">
    <property type="entry name" value="OmpA_C-like"/>
    <property type="match status" value="1"/>
</dbReference>
<dbReference type="InterPro" id="IPR028974">
    <property type="entry name" value="TSP_type-3_rpt"/>
</dbReference>
<dbReference type="InterPro" id="IPR036737">
    <property type="entry name" value="OmpA-like_sf"/>
</dbReference>
<dbReference type="SUPFAM" id="SSF103088">
    <property type="entry name" value="OmpA-like"/>
    <property type="match status" value="1"/>
</dbReference>
<feature type="region of interest" description="Disordered" evidence="6">
    <location>
        <begin position="62"/>
        <end position="147"/>
    </location>
</feature>
<dbReference type="Gene3D" id="4.10.1080.10">
    <property type="entry name" value="TSP type-3 repeat"/>
    <property type="match status" value="1"/>
</dbReference>
<evidence type="ECO:0000259" key="8">
    <source>
        <dbReference type="PROSITE" id="PS51123"/>
    </source>
</evidence>
<dbReference type="InterPro" id="IPR003367">
    <property type="entry name" value="Thrombospondin_3-like_rpt"/>
</dbReference>
<feature type="signal peptide" evidence="7">
    <location>
        <begin position="1"/>
        <end position="25"/>
    </location>
</feature>
<dbReference type="KEGG" id="tbd:Tbd_2795"/>
<dbReference type="PROSITE" id="PS51123">
    <property type="entry name" value="OMPA_2"/>
    <property type="match status" value="1"/>
</dbReference>
<evidence type="ECO:0000313" key="9">
    <source>
        <dbReference type="EMBL" id="AAZ98748.1"/>
    </source>
</evidence>
<dbReference type="RefSeq" id="WP_011313307.1">
    <property type="nucleotide sequence ID" value="NC_007404.1"/>
</dbReference>
<dbReference type="HOGENOM" id="CLU_1045599_0_0_4"/>
<evidence type="ECO:0000256" key="4">
    <source>
        <dbReference type="ARBA" id="ARBA00023237"/>
    </source>
</evidence>
<evidence type="ECO:0000256" key="3">
    <source>
        <dbReference type="ARBA" id="ARBA00023136"/>
    </source>
</evidence>